<dbReference type="InterPro" id="IPR013216">
    <property type="entry name" value="Methyltransf_11"/>
</dbReference>
<keyword evidence="2" id="KW-0489">Methyltransferase</keyword>
<dbReference type="Gene3D" id="3.40.50.150">
    <property type="entry name" value="Vaccinia Virus protein VP39"/>
    <property type="match status" value="1"/>
</dbReference>
<evidence type="ECO:0000313" key="2">
    <source>
        <dbReference type="EMBL" id="EEZ92531.1"/>
    </source>
</evidence>
<name>D2EGJ4_PARA4</name>
<evidence type="ECO:0000313" key="3">
    <source>
        <dbReference type="Proteomes" id="UP000009375"/>
    </source>
</evidence>
<dbReference type="Pfam" id="PF08241">
    <property type="entry name" value="Methyltransf_11"/>
    <property type="match status" value="1"/>
</dbReference>
<keyword evidence="2" id="KW-0808">Transferase</keyword>
<accession>D2EGJ4</accession>
<sequence>MVDKIREMSGLTDNRIVDFLDLKKGYSVIDIGGRDGFFSKKMLDKTDNVTVLDLNDLYFDDLKKAGIKTIKADICDYSEGSFDLVFMSNVYHDLVNECASKALKNINKIAKRYIAILDFKPEETIFGPPVSIRLSKETVIENMKQIGLKVIKEMELKWHYLLLFERE</sequence>
<dbReference type="EMBL" id="GG730075">
    <property type="protein sequence ID" value="EEZ92531.1"/>
    <property type="molecule type" value="Genomic_DNA"/>
</dbReference>
<organism evidence="2 3">
    <name type="scientific">Candidatus Parvarchaeum acidiphilum ARMAN-4</name>
    <dbReference type="NCBI Taxonomy" id="662760"/>
    <lineage>
        <taxon>Archaea</taxon>
        <taxon>Candidatus Parvarchaeota</taxon>
        <taxon>Candidatus Parvarchaeum</taxon>
    </lineage>
</organism>
<dbReference type="InterPro" id="IPR029063">
    <property type="entry name" value="SAM-dependent_MTases_sf"/>
</dbReference>
<dbReference type="SUPFAM" id="SSF53335">
    <property type="entry name" value="S-adenosyl-L-methionine-dependent methyltransferases"/>
    <property type="match status" value="1"/>
</dbReference>
<reference evidence="2 3" key="1">
    <citation type="journal article" date="2010" name="Proc. Natl. Acad. Sci. U.S.A.">
        <title>Enigmatic, ultrasmall, uncultivated Archaea.</title>
        <authorList>
            <person name="Baker B.J."/>
            <person name="Comolli L.R."/>
            <person name="Dick G.J."/>
            <person name="Hauser L.J."/>
            <person name="Hyatt D."/>
            <person name="Dill B.D."/>
            <person name="Land M.L."/>
            <person name="Verberkmoes N.C."/>
            <person name="Hettich R.L."/>
            <person name="Banfield J.F."/>
        </authorList>
    </citation>
    <scope>NUCLEOTIDE SEQUENCE [LARGE SCALE GENOMIC DNA]</scope>
</reference>
<dbReference type="GO" id="GO:0008757">
    <property type="term" value="F:S-adenosylmethionine-dependent methyltransferase activity"/>
    <property type="evidence" value="ECO:0007669"/>
    <property type="project" value="InterPro"/>
</dbReference>
<gene>
    <name evidence="2" type="ORF">BJBARM4_0893</name>
</gene>
<dbReference type="GO" id="GO:0032259">
    <property type="term" value="P:methylation"/>
    <property type="evidence" value="ECO:0007669"/>
    <property type="project" value="UniProtKB-KW"/>
</dbReference>
<dbReference type="Proteomes" id="UP000009375">
    <property type="component" value="Unassembled WGS sequence"/>
</dbReference>
<dbReference type="AlphaFoldDB" id="D2EGJ4"/>
<evidence type="ECO:0000259" key="1">
    <source>
        <dbReference type="Pfam" id="PF08241"/>
    </source>
</evidence>
<feature type="domain" description="Methyltransferase type 11" evidence="1">
    <location>
        <begin position="30"/>
        <end position="111"/>
    </location>
</feature>
<proteinExistence type="predicted"/>
<protein>
    <submittedName>
        <fullName evidence="2">Methyltransferase type 11</fullName>
    </submittedName>
</protein>